<dbReference type="CDD" id="cd17371">
    <property type="entry name" value="MFS_MucK"/>
    <property type="match status" value="1"/>
</dbReference>
<dbReference type="PROSITE" id="PS50850">
    <property type="entry name" value="MFS"/>
    <property type="match status" value="1"/>
</dbReference>
<evidence type="ECO:0000256" key="6">
    <source>
        <dbReference type="SAM" id="Phobius"/>
    </source>
</evidence>
<dbReference type="InterPro" id="IPR011701">
    <property type="entry name" value="MFS"/>
</dbReference>
<feature type="transmembrane region" description="Helical" evidence="6">
    <location>
        <begin position="88"/>
        <end position="107"/>
    </location>
</feature>
<feature type="transmembrane region" description="Helical" evidence="6">
    <location>
        <begin position="396"/>
        <end position="415"/>
    </location>
</feature>
<keyword evidence="2 6" id="KW-0812">Transmembrane</keyword>
<name>A0A6A9K569_PSEAI</name>
<evidence type="ECO:0000256" key="1">
    <source>
        <dbReference type="ARBA" id="ARBA00004141"/>
    </source>
</evidence>
<keyword evidence="4 6" id="KW-0472">Membrane</keyword>
<dbReference type="InterPro" id="IPR005829">
    <property type="entry name" value="Sugar_transporter_CS"/>
</dbReference>
<accession>A0A6A9K569</accession>
<dbReference type="InterPro" id="IPR020846">
    <property type="entry name" value="MFS_dom"/>
</dbReference>
<dbReference type="PROSITE" id="PS00216">
    <property type="entry name" value="SUGAR_TRANSPORT_1"/>
    <property type="match status" value="1"/>
</dbReference>
<dbReference type="PANTHER" id="PTHR23508:SF10">
    <property type="entry name" value="CARBOXYLIC ACID TRANSPORTER PROTEIN HOMOLOG"/>
    <property type="match status" value="1"/>
</dbReference>
<evidence type="ECO:0000256" key="3">
    <source>
        <dbReference type="ARBA" id="ARBA00022989"/>
    </source>
</evidence>
<dbReference type="GO" id="GO:0046943">
    <property type="term" value="F:carboxylic acid transmembrane transporter activity"/>
    <property type="evidence" value="ECO:0007669"/>
    <property type="project" value="TreeGrafter"/>
</dbReference>
<keyword evidence="3 6" id="KW-1133">Transmembrane helix</keyword>
<dbReference type="RefSeq" id="WP_033969435.1">
    <property type="nucleotide sequence ID" value="NZ_BSBA01000003.1"/>
</dbReference>
<feature type="region of interest" description="Disordered" evidence="5">
    <location>
        <begin position="425"/>
        <end position="452"/>
    </location>
</feature>
<feature type="transmembrane region" description="Helical" evidence="6">
    <location>
        <begin position="305"/>
        <end position="324"/>
    </location>
</feature>
<dbReference type="FunFam" id="1.20.1250.20:FF:000916">
    <property type="entry name" value="Cis,cis-muconate transporter MucK"/>
    <property type="match status" value="1"/>
</dbReference>
<feature type="transmembrane region" description="Helical" evidence="6">
    <location>
        <begin position="58"/>
        <end position="76"/>
    </location>
</feature>
<evidence type="ECO:0000256" key="2">
    <source>
        <dbReference type="ARBA" id="ARBA00022692"/>
    </source>
</evidence>
<proteinExistence type="predicted"/>
<dbReference type="Pfam" id="PF07690">
    <property type="entry name" value="MFS_1"/>
    <property type="match status" value="1"/>
</dbReference>
<sequence length="452" mass="48004">MNATALSPNPAPAISRRTMLIAFVFCFLGLLADGVDLMFLAYSLNSLKAEFGLSNFEAGSLGSLTLAGMAVGGIYGGWCCDRFGRVRVVTWTIVLFSIGTALLGLTQNYWQFALIRFVASLGLGSLFVACNILMSECVGTRHRTTILAAMQAGWTVGYLVATLLAGQIIPEFGWRALFFTAVAPALVCLALRPWVPESPSWLAAQAGRQRPGAAPQSHAEAGGAGPLGRMLGDPETRGMFLLWSLTSCFLLFGYYGTNNWMPSYLESELGMNFKSMTGYMVGTYSAMILGKVAAGVCADLFGRRLTFAAGAIGSAAFMPLIVFYHSPSNILWILITFGFIYGVPVGVLATYMTESFSTRVRGSAVGTAYNLGRIGAAVAPAGIGLLATHVSIGAGFLVMGITYVLTGLIPALFIADRLYDPNRESRDAESASRRQAPGSAAVDTAERRAAKA</sequence>
<evidence type="ECO:0000313" key="8">
    <source>
        <dbReference type="EMBL" id="MUI59128.1"/>
    </source>
</evidence>
<comment type="subcellular location">
    <subcellularLocation>
        <location evidence="1">Membrane</location>
        <topology evidence="1">Multi-pass membrane protein</topology>
    </subcellularLocation>
</comment>
<evidence type="ECO:0000259" key="7">
    <source>
        <dbReference type="PROSITE" id="PS50850"/>
    </source>
</evidence>
<dbReference type="EMBL" id="WOAJ01000005">
    <property type="protein sequence ID" value="MUI59128.1"/>
    <property type="molecule type" value="Genomic_DNA"/>
</dbReference>
<dbReference type="Gene3D" id="1.20.1250.20">
    <property type="entry name" value="MFS general substrate transporter like domains"/>
    <property type="match status" value="1"/>
</dbReference>
<dbReference type="InterPro" id="IPR036259">
    <property type="entry name" value="MFS_trans_sf"/>
</dbReference>
<gene>
    <name evidence="8" type="ORF">GNQ20_15070</name>
</gene>
<feature type="transmembrane region" description="Helical" evidence="6">
    <location>
        <begin position="113"/>
        <end position="134"/>
    </location>
</feature>
<organism evidence="8">
    <name type="scientific">Pseudomonas aeruginosa</name>
    <dbReference type="NCBI Taxonomy" id="287"/>
    <lineage>
        <taxon>Bacteria</taxon>
        <taxon>Pseudomonadati</taxon>
        <taxon>Pseudomonadota</taxon>
        <taxon>Gammaproteobacteria</taxon>
        <taxon>Pseudomonadales</taxon>
        <taxon>Pseudomonadaceae</taxon>
        <taxon>Pseudomonas</taxon>
    </lineage>
</organism>
<evidence type="ECO:0000256" key="4">
    <source>
        <dbReference type="ARBA" id="ARBA00023136"/>
    </source>
</evidence>
<comment type="caution">
    <text evidence="8">The sequence shown here is derived from an EMBL/GenBank/DDBJ whole genome shotgun (WGS) entry which is preliminary data.</text>
</comment>
<dbReference type="GO" id="GO:0005886">
    <property type="term" value="C:plasma membrane"/>
    <property type="evidence" value="ECO:0007669"/>
    <property type="project" value="TreeGrafter"/>
</dbReference>
<dbReference type="AlphaFoldDB" id="A0A6A9K569"/>
<feature type="transmembrane region" description="Helical" evidence="6">
    <location>
        <begin position="239"/>
        <end position="256"/>
    </location>
</feature>
<reference evidence="8" key="1">
    <citation type="submission" date="2019-11" db="EMBL/GenBank/DDBJ databases">
        <title>Genomes of ocular Pseudomonas aeruginosa isolates.</title>
        <authorList>
            <person name="Khan M."/>
            <person name="Rice S.A."/>
            <person name="Willcox M.D.P."/>
            <person name="Stapleton F."/>
        </authorList>
    </citation>
    <scope>NUCLEOTIDE SEQUENCE</scope>
    <source>
        <strain evidence="8">PA206</strain>
    </source>
</reference>
<protein>
    <submittedName>
        <fullName evidence="8">MFS transporter</fullName>
    </submittedName>
</protein>
<feature type="transmembrane region" description="Helical" evidence="6">
    <location>
        <begin position="172"/>
        <end position="191"/>
    </location>
</feature>
<feature type="transmembrane region" description="Helical" evidence="6">
    <location>
        <begin position="371"/>
        <end position="390"/>
    </location>
</feature>
<feature type="transmembrane region" description="Helical" evidence="6">
    <location>
        <begin position="330"/>
        <end position="351"/>
    </location>
</feature>
<feature type="transmembrane region" description="Helical" evidence="6">
    <location>
        <begin position="146"/>
        <end position="166"/>
    </location>
</feature>
<evidence type="ECO:0000256" key="5">
    <source>
        <dbReference type="SAM" id="MobiDB-lite"/>
    </source>
</evidence>
<dbReference type="SUPFAM" id="SSF103473">
    <property type="entry name" value="MFS general substrate transporter"/>
    <property type="match status" value="1"/>
</dbReference>
<dbReference type="PANTHER" id="PTHR23508">
    <property type="entry name" value="CARBOXYLIC ACID TRANSPORTER PROTEIN HOMOLOG"/>
    <property type="match status" value="1"/>
</dbReference>
<feature type="transmembrane region" description="Helical" evidence="6">
    <location>
        <begin position="276"/>
        <end position="298"/>
    </location>
</feature>
<feature type="domain" description="Major facilitator superfamily (MFS) profile" evidence="7">
    <location>
        <begin position="22"/>
        <end position="418"/>
    </location>
</feature>